<dbReference type="EMBL" id="PVYX01000001">
    <property type="protein sequence ID" value="PRX56569.1"/>
    <property type="molecule type" value="Genomic_DNA"/>
</dbReference>
<keyword evidence="2" id="KW-1185">Reference proteome</keyword>
<dbReference type="AlphaFoldDB" id="A0A2T0MG80"/>
<dbReference type="RefSeq" id="WP_106143530.1">
    <property type="nucleotide sequence ID" value="NZ_PVYX01000001.1"/>
</dbReference>
<evidence type="ECO:0000313" key="2">
    <source>
        <dbReference type="Proteomes" id="UP000237640"/>
    </source>
</evidence>
<sequence length="123" mass="14023">MKIKRKRPALFPNHGNDKVALVIPVKPHQVKLGANFKVGNPANAAYLFLWNSLKQKINYLHKSDLPSNHMVDQVVTITGILKRKNNTYTAILERKDKNEFYKGLQKIYADIDNAVVARELISL</sequence>
<comment type="caution">
    <text evidence="1">The sequence shown here is derived from an EMBL/GenBank/DDBJ whole genome shotgun (WGS) entry which is preliminary data.</text>
</comment>
<dbReference type="Proteomes" id="UP000237640">
    <property type="component" value="Unassembled WGS sequence"/>
</dbReference>
<dbReference type="OrthoDB" id="1453104at2"/>
<gene>
    <name evidence="1" type="ORF">CLV81_0566</name>
</gene>
<accession>A0A2T0MG80</accession>
<name>A0A2T0MG80_9FLAO</name>
<proteinExistence type="predicted"/>
<organism evidence="1 2">
    <name type="scientific">Flagellimonas meridianipacifica</name>
    <dbReference type="NCBI Taxonomy" id="1080225"/>
    <lineage>
        <taxon>Bacteria</taxon>
        <taxon>Pseudomonadati</taxon>
        <taxon>Bacteroidota</taxon>
        <taxon>Flavobacteriia</taxon>
        <taxon>Flavobacteriales</taxon>
        <taxon>Flavobacteriaceae</taxon>
        <taxon>Flagellimonas</taxon>
    </lineage>
</organism>
<reference evidence="1 2" key="1">
    <citation type="submission" date="2018-03" db="EMBL/GenBank/DDBJ databases">
        <title>Genomic Encyclopedia of Archaeal and Bacterial Type Strains, Phase II (KMG-II): from individual species to whole genera.</title>
        <authorList>
            <person name="Goeker M."/>
        </authorList>
    </citation>
    <scope>NUCLEOTIDE SEQUENCE [LARGE SCALE GENOMIC DNA]</scope>
    <source>
        <strain evidence="1 2">DSM 25027</strain>
    </source>
</reference>
<protein>
    <submittedName>
        <fullName evidence="1">Uncharacterized protein</fullName>
    </submittedName>
</protein>
<evidence type="ECO:0000313" key="1">
    <source>
        <dbReference type="EMBL" id="PRX56569.1"/>
    </source>
</evidence>